<accession>A0A2S0KNH5</accession>
<protein>
    <submittedName>
        <fullName evidence="8">GlsB/YeaQ/YmgE family stress response membrane protein</fullName>
    </submittedName>
</protein>
<keyword evidence="3" id="KW-1003">Cell membrane</keyword>
<comment type="subcellular location">
    <subcellularLocation>
        <location evidence="1">Cell membrane</location>
        <topology evidence="1">Multi-pass membrane protein</topology>
    </subcellularLocation>
</comment>
<evidence type="ECO:0000256" key="6">
    <source>
        <dbReference type="ARBA" id="ARBA00023136"/>
    </source>
</evidence>
<evidence type="ECO:0000256" key="3">
    <source>
        <dbReference type="ARBA" id="ARBA00022475"/>
    </source>
</evidence>
<gene>
    <name evidence="8" type="ORF">C5Q98_04865</name>
</gene>
<feature type="transmembrane region" description="Helical" evidence="7">
    <location>
        <begin position="31"/>
        <end position="53"/>
    </location>
</feature>
<name>A0A2S0KNH5_9FIRM</name>
<dbReference type="EMBL" id="CP027226">
    <property type="protein sequence ID" value="AVM42591.1"/>
    <property type="molecule type" value="Genomic_DNA"/>
</dbReference>
<sequence>MLINILAWIIVGGVAGWLASLVMNRDGGYGLVGNVVIGIIGSFIGGYVLRFFGQSDPNAFSILGILTAALGAVILLVILGLIRKLIK</sequence>
<dbReference type="KEGG" id="fsa:C5Q98_04865"/>
<feature type="transmembrane region" description="Helical" evidence="7">
    <location>
        <begin position="59"/>
        <end position="82"/>
    </location>
</feature>
<evidence type="ECO:0000256" key="5">
    <source>
        <dbReference type="ARBA" id="ARBA00022989"/>
    </source>
</evidence>
<evidence type="ECO:0000313" key="9">
    <source>
        <dbReference type="Proteomes" id="UP000237947"/>
    </source>
</evidence>
<dbReference type="AlphaFoldDB" id="A0A2S0KNH5"/>
<reference evidence="9" key="1">
    <citation type="submission" date="2018-02" db="EMBL/GenBank/DDBJ databases">
        <authorList>
            <person name="Holder M.E."/>
            <person name="Ajami N.J."/>
            <person name="Petrosino J.F."/>
        </authorList>
    </citation>
    <scope>NUCLEOTIDE SEQUENCE [LARGE SCALE GENOMIC DNA]</scope>
    <source>
        <strain evidence="9">CCUG 47711</strain>
    </source>
</reference>
<feature type="transmembrane region" description="Helical" evidence="7">
    <location>
        <begin position="6"/>
        <end position="24"/>
    </location>
</feature>
<organism evidence="8 9">
    <name type="scientific">Fastidiosipila sanguinis</name>
    <dbReference type="NCBI Taxonomy" id="236753"/>
    <lineage>
        <taxon>Bacteria</taxon>
        <taxon>Bacillati</taxon>
        <taxon>Bacillota</taxon>
        <taxon>Clostridia</taxon>
        <taxon>Eubacteriales</taxon>
        <taxon>Oscillospiraceae</taxon>
        <taxon>Fastidiosipila</taxon>
    </lineage>
</organism>
<evidence type="ECO:0000256" key="1">
    <source>
        <dbReference type="ARBA" id="ARBA00004651"/>
    </source>
</evidence>
<keyword evidence="4 7" id="KW-0812">Transmembrane</keyword>
<evidence type="ECO:0000256" key="4">
    <source>
        <dbReference type="ARBA" id="ARBA00022692"/>
    </source>
</evidence>
<dbReference type="PANTHER" id="PTHR33884:SF3">
    <property type="entry name" value="UPF0410 PROTEIN YMGE"/>
    <property type="match status" value="1"/>
</dbReference>
<dbReference type="GO" id="GO:0005886">
    <property type="term" value="C:plasma membrane"/>
    <property type="evidence" value="ECO:0007669"/>
    <property type="project" value="UniProtKB-SubCell"/>
</dbReference>
<dbReference type="Proteomes" id="UP000237947">
    <property type="component" value="Chromosome"/>
</dbReference>
<keyword evidence="6 7" id="KW-0472">Membrane</keyword>
<keyword evidence="9" id="KW-1185">Reference proteome</keyword>
<dbReference type="InterPro" id="IPR007341">
    <property type="entry name" value="Transgly_assoc"/>
</dbReference>
<comment type="similarity">
    <text evidence="2">Belongs to the UPF0410 family.</text>
</comment>
<dbReference type="Pfam" id="PF04226">
    <property type="entry name" value="Transgly_assoc"/>
    <property type="match status" value="1"/>
</dbReference>
<evidence type="ECO:0000313" key="8">
    <source>
        <dbReference type="EMBL" id="AVM42591.1"/>
    </source>
</evidence>
<evidence type="ECO:0000256" key="7">
    <source>
        <dbReference type="SAM" id="Phobius"/>
    </source>
</evidence>
<proteinExistence type="inferred from homology"/>
<dbReference type="RefSeq" id="WP_106012545.1">
    <property type="nucleotide sequence ID" value="NZ_CP027226.1"/>
</dbReference>
<dbReference type="PANTHER" id="PTHR33884">
    <property type="entry name" value="UPF0410 PROTEIN YMGE"/>
    <property type="match status" value="1"/>
</dbReference>
<keyword evidence="5 7" id="KW-1133">Transmembrane helix</keyword>
<evidence type="ECO:0000256" key="2">
    <source>
        <dbReference type="ARBA" id="ARBA00011006"/>
    </source>
</evidence>